<dbReference type="Gene3D" id="1.10.287.610">
    <property type="entry name" value="Helix hairpin bin"/>
    <property type="match status" value="1"/>
</dbReference>
<protein>
    <submittedName>
        <fullName evidence="1">NAD-dependent DNA ligase LigB</fullName>
    </submittedName>
</protein>
<dbReference type="EMBL" id="AAIURM010000108">
    <property type="protein sequence ID" value="ECI2867559.1"/>
    <property type="molecule type" value="Genomic_DNA"/>
</dbReference>
<evidence type="ECO:0000313" key="1">
    <source>
        <dbReference type="EMBL" id="ECI2867559.1"/>
    </source>
</evidence>
<reference evidence="1" key="1">
    <citation type="submission" date="2018-08" db="EMBL/GenBank/DDBJ databases">
        <authorList>
            <person name="Ashton P.M."/>
            <person name="Dallman T."/>
            <person name="Nair S."/>
            <person name="De Pinna E."/>
            <person name="Peters T."/>
            <person name="Grant K."/>
        </authorList>
    </citation>
    <scope>NUCLEOTIDE SEQUENCE [LARGE SCALE GENOMIC DNA]</scope>
    <source>
        <strain evidence="1">193386</strain>
    </source>
</reference>
<dbReference type="SUPFAM" id="SSF56091">
    <property type="entry name" value="DNA ligase/mRNA capping enzyme, catalytic domain"/>
    <property type="match status" value="1"/>
</dbReference>
<organism evidence="1">
    <name type="scientific">Salmonella enterica I</name>
    <dbReference type="NCBI Taxonomy" id="59201"/>
    <lineage>
        <taxon>Bacteria</taxon>
        <taxon>Pseudomonadati</taxon>
        <taxon>Pseudomonadota</taxon>
        <taxon>Gammaproteobacteria</taxon>
        <taxon>Enterobacterales</taxon>
        <taxon>Enterobacteriaceae</taxon>
        <taxon>Salmonella</taxon>
    </lineage>
</organism>
<dbReference type="GO" id="GO:0016874">
    <property type="term" value="F:ligase activity"/>
    <property type="evidence" value="ECO:0007669"/>
    <property type="project" value="UniProtKB-KW"/>
</dbReference>
<name>A0A5Y3M816_SALET</name>
<sequence length="132" mass="15149">MTWNILIVLVVWLISSPCRSWAQPLCPDWATERATHEISALQQQIAKWDEAYFLQGSSPVPDEIYDQMAQRLKSWKQCFLTNSLPSYSSLEPTSPRNTLSHPVVHTGLNKLENEAAVRDWLKGKESVWVQPK</sequence>
<dbReference type="AlphaFoldDB" id="A0A5Y3M816"/>
<feature type="non-terminal residue" evidence="1">
    <location>
        <position position="132"/>
    </location>
</feature>
<accession>A0A5Y3M816</accession>
<keyword evidence="1" id="KW-0436">Ligase</keyword>
<dbReference type="Proteomes" id="UP000839636">
    <property type="component" value="Unassembled WGS sequence"/>
</dbReference>
<gene>
    <name evidence="1" type="ORF">CQE41_26140</name>
</gene>
<comment type="caution">
    <text evidence="1">The sequence shown here is derived from an EMBL/GenBank/DDBJ whole genome shotgun (WGS) entry which is preliminary data.</text>
</comment>
<proteinExistence type="predicted"/>